<feature type="region of interest" description="Disordered" evidence="1">
    <location>
        <begin position="65"/>
        <end position="92"/>
    </location>
</feature>
<evidence type="ECO:0008006" key="5">
    <source>
        <dbReference type="Google" id="ProtNLM"/>
    </source>
</evidence>
<evidence type="ECO:0000313" key="3">
    <source>
        <dbReference type="EMBL" id="KJL46602.1"/>
    </source>
</evidence>
<dbReference type="PATRIC" id="fig|273678.4.peg.3233"/>
<evidence type="ECO:0000256" key="2">
    <source>
        <dbReference type="SAM" id="Phobius"/>
    </source>
</evidence>
<accession>A0A0M2HQ39</accession>
<keyword evidence="2" id="KW-1133">Transmembrane helix</keyword>
<dbReference type="EMBL" id="JYJB01000010">
    <property type="protein sequence ID" value="KJL46602.1"/>
    <property type="molecule type" value="Genomic_DNA"/>
</dbReference>
<protein>
    <recommendedName>
        <fullName evidence="5">NADH:ubiquinone oxidoreductase</fullName>
    </recommendedName>
</protein>
<evidence type="ECO:0000256" key="1">
    <source>
        <dbReference type="SAM" id="MobiDB-lite"/>
    </source>
</evidence>
<comment type="caution">
    <text evidence="3">The sequence shown here is derived from an EMBL/GenBank/DDBJ whole genome shotgun (WGS) entry which is preliminary data.</text>
</comment>
<dbReference type="STRING" id="273678.RS84_03240"/>
<sequence length="92" mass="9902">MNYLFGTGLIGAITAGKTLLSGSRNAPITWRAVLAWASWGITVALAIGAVVDVYRANRGLPVAPDSPIAAKQAKEREKAEKQRAKERGRNRK</sequence>
<keyword evidence="4" id="KW-1185">Reference proteome</keyword>
<keyword evidence="2" id="KW-0812">Transmembrane</keyword>
<gene>
    <name evidence="3" type="ORF">RS84_03240</name>
</gene>
<keyword evidence="2" id="KW-0472">Membrane</keyword>
<dbReference type="AlphaFoldDB" id="A0A0M2HQ39"/>
<feature type="compositionally biased region" description="Basic and acidic residues" evidence="1">
    <location>
        <begin position="72"/>
        <end position="92"/>
    </location>
</feature>
<proteinExistence type="predicted"/>
<dbReference type="OrthoDB" id="5120536at2"/>
<dbReference type="Proteomes" id="UP000033900">
    <property type="component" value="Unassembled WGS sequence"/>
</dbReference>
<dbReference type="RefSeq" id="WP_045258760.1">
    <property type="nucleotide sequence ID" value="NZ_JYJB01000010.1"/>
</dbReference>
<name>A0A0M2HQ39_9MICO</name>
<organism evidence="3 4">
    <name type="scientific">Microbacterium hydrocarbonoxydans</name>
    <dbReference type="NCBI Taxonomy" id="273678"/>
    <lineage>
        <taxon>Bacteria</taxon>
        <taxon>Bacillati</taxon>
        <taxon>Actinomycetota</taxon>
        <taxon>Actinomycetes</taxon>
        <taxon>Micrococcales</taxon>
        <taxon>Microbacteriaceae</taxon>
        <taxon>Microbacterium</taxon>
    </lineage>
</organism>
<evidence type="ECO:0000313" key="4">
    <source>
        <dbReference type="Proteomes" id="UP000033900"/>
    </source>
</evidence>
<feature type="transmembrane region" description="Helical" evidence="2">
    <location>
        <begin position="32"/>
        <end position="51"/>
    </location>
</feature>
<reference evidence="3 4" key="1">
    <citation type="submission" date="2015-02" db="EMBL/GenBank/DDBJ databases">
        <title>Draft genome sequences of ten Microbacterium spp. with emphasis on heavy metal contaminated environments.</title>
        <authorList>
            <person name="Corretto E."/>
        </authorList>
    </citation>
    <scope>NUCLEOTIDE SEQUENCE [LARGE SCALE GENOMIC DNA]</scope>
    <source>
        <strain evidence="3 4">SA35</strain>
    </source>
</reference>